<dbReference type="EMBL" id="MWQO01000052">
    <property type="protein sequence ID" value="THD08104.1"/>
    <property type="molecule type" value="Genomic_DNA"/>
</dbReference>
<evidence type="ECO:0000256" key="3">
    <source>
        <dbReference type="ARBA" id="ARBA00022448"/>
    </source>
</evidence>
<keyword evidence="4" id="KW-0533">Nickel</keyword>
<feature type="transmembrane region" description="Helical" evidence="8">
    <location>
        <begin position="185"/>
        <end position="208"/>
    </location>
</feature>
<keyword evidence="5 8" id="KW-0812">Transmembrane</keyword>
<dbReference type="InterPro" id="IPR011541">
    <property type="entry name" value="Ni/Co_transpt_high_affinity"/>
</dbReference>
<dbReference type="OrthoDB" id="9776706at2"/>
<evidence type="ECO:0000256" key="7">
    <source>
        <dbReference type="ARBA" id="ARBA00023136"/>
    </source>
</evidence>
<feature type="transmembrane region" description="Helical" evidence="8">
    <location>
        <begin position="256"/>
        <end position="281"/>
    </location>
</feature>
<evidence type="ECO:0000256" key="8">
    <source>
        <dbReference type="RuleBase" id="RU362101"/>
    </source>
</evidence>
<feature type="transmembrane region" description="Helical" evidence="8">
    <location>
        <begin position="301"/>
        <end position="323"/>
    </location>
</feature>
<dbReference type="Pfam" id="PF03824">
    <property type="entry name" value="NicO"/>
    <property type="match status" value="1"/>
</dbReference>
<dbReference type="GO" id="GO:0015099">
    <property type="term" value="F:nickel cation transmembrane transporter activity"/>
    <property type="evidence" value="ECO:0007669"/>
    <property type="project" value="UniProtKB-UniRule"/>
</dbReference>
<evidence type="ECO:0000256" key="2">
    <source>
        <dbReference type="ARBA" id="ARBA00010892"/>
    </source>
</evidence>
<comment type="subcellular location">
    <subcellularLocation>
        <location evidence="8">Cell membrane</location>
        <topology evidence="8">Multi-pass membrane protein</topology>
    </subcellularLocation>
    <subcellularLocation>
        <location evidence="1">Endomembrane system</location>
        <topology evidence="1">Multi-pass membrane protein</topology>
    </subcellularLocation>
</comment>
<dbReference type="Proteomes" id="UP000307749">
    <property type="component" value="Unassembled WGS sequence"/>
</dbReference>
<dbReference type="PANTHER" id="PTHR31611:SF0">
    <property type="entry name" value="HIGH-AFFINITY NICKEL TRANSPORT PROTEIN NIC1"/>
    <property type="match status" value="1"/>
</dbReference>
<dbReference type="AlphaFoldDB" id="A0A4S3KJE4"/>
<feature type="transmembrane region" description="Helical" evidence="8">
    <location>
        <begin position="116"/>
        <end position="137"/>
    </location>
</feature>
<feature type="transmembrane region" description="Helical" evidence="8">
    <location>
        <begin position="214"/>
        <end position="236"/>
    </location>
</feature>
<evidence type="ECO:0000256" key="1">
    <source>
        <dbReference type="ARBA" id="ARBA00004127"/>
    </source>
</evidence>
<evidence type="ECO:0000313" key="9">
    <source>
        <dbReference type="EMBL" id="THD08104.1"/>
    </source>
</evidence>
<name>A0A4S3KJE4_9GAMM</name>
<organism evidence="9 10">
    <name type="scientific">Metallibacterium scheffleri</name>
    <dbReference type="NCBI Taxonomy" id="993689"/>
    <lineage>
        <taxon>Bacteria</taxon>
        <taxon>Pseudomonadati</taxon>
        <taxon>Pseudomonadota</taxon>
        <taxon>Gammaproteobacteria</taxon>
        <taxon>Lysobacterales</taxon>
        <taxon>Rhodanobacteraceae</taxon>
        <taxon>Metallibacterium</taxon>
    </lineage>
</organism>
<evidence type="ECO:0000256" key="4">
    <source>
        <dbReference type="ARBA" id="ARBA00022596"/>
    </source>
</evidence>
<comment type="caution">
    <text evidence="9">The sequence shown here is derived from an EMBL/GenBank/DDBJ whole genome shotgun (WGS) entry which is preliminary data.</text>
</comment>
<feature type="transmembrane region" description="Helical" evidence="8">
    <location>
        <begin position="12"/>
        <end position="42"/>
    </location>
</feature>
<dbReference type="RefSeq" id="WP_081127757.1">
    <property type="nucleotide sequence ID" value="NZ_DAHXOC010000016.1"/>
</dbReference>
<reference evidence="9 10" key="1">
    <citation type="submission" date="2017-02" db="EMBL/GenBank/DDBJ databases">
        <title>Whole genome sequencing of Metallibacterium scheffleri DSM 24874 (T).</title>
        <authorList>
            <person name="Kumar S."/>
            <person name="Patil P."/>
            <person name="Patil P.B."/>
        </authorList>
    </citation>
    <scope>NUCLEOTIDE SEQUENCE [LARGE SCALE GENOMIC DNA]</scope>
    <source>
        <strain evidence="9 10">DSM 24874</strain>
    </source>
</reference>
<dbReference type="PANTHER" id="PTHR31611">
    <property type="entry name" value="HIGH-AFFINITY NICKEL TRANSPORT PROTEIN NIC1"/>
    <property type="match status" value="1"/>
</dbReference>
<proteinExistence type="inferred from homology"/>
<comment type="similarity">
    <text evidence="2 8">Belongs to the NiCoT transporter (TC 2.A.52) family.</text>
</comment>
<keyword evidence="10" id="KW-1185">Reference proteome</keyword>
<keyword evidence="7 8" id="KW-0472">Membrane</keyword>
<keyword evidence="3 8" id="KW-0813">Transport</keyword>
<dbReference type="NCBIfam" id="TIGR00802">
    <property type="entry name" value="nico"/>
    <property type="match status" value="1"/>
</dbReference>
<dbReference type="GO" id="GO:0005886">
    <property type="term" value="C:plasma membrane"/>
    <property type="evidence" value="ECO:0007669"/>
    <property type="project" value="UniProtKB-SubCell"/>
</dbReference>
<keyword evidence="6 8" id="KW-1133">Transmembrane helix</keyword>
<dbReference type="InterPro" id="IPR004688">
    <property type="entry name" value="Ni/Co_transpt"/>
</dbReference>
<evidence type="ECO:0000256" key="6">
    <source>
        <dbReference type="ARBA" id="ARBA00022989"/>
    </source>
</evidence>
<dbReference type="GO" id="GO:0012505">
    <property type="term" value="C:endomembrane system"/>
    <property type="evidence" value="ECO:0007669"/>
    <property type="project" value="UniProtKB-SubCell"/>
</dbReference>
<sequence>MKRGVAPLGFVAFLNLCAWLALLAVAGHDAALFGIGAMAYFLGLRHAFDADHIAAIDNVTRKLRQDGQRPGSVGLFFSLGHSTVVILLSLGLALAARETESHMALMRGMGGVVGTVVSALFLTVIGLVNLRILILLLRALKRTRAGATDIEQANTDALLEQRGFMSRVFRRLYGRIHASWQMYPIGFLFGLGFDTATEIAILGLSAGLAQHGAMSLWGVMVFPLLFTAGMSLMDTLDGLVMLRIYDWAMSDAVRKLVFNTAVTGIGVLVALLIGGIEWLQLLASELGWNTGIWGALENLDFSTLGLMITALIALTWGGAALYYRRALRPRAA</sequence>
<gene>
    <name evidence="9" type="ORF">B1806_13660</name>
</gene>
<feature type="transmembrane region" description="Helical" evidence="8">
    <location>
        <begin position="73"/>
        <end position="96"/>
    </location>
</feature>
<accession>A0A4S3KJE4</accession>
<evidence type="ECO:0000313" key="10">
    <source>
        <dbReference type="Proteomes" id="UP000307749"/>
    </source>
</evidence>
<dbReference type="STRING" id="993689.GCA_002077135_02241"/>
<protein>
    <recommendedName>
        <fullName evidence="8">Nickel/cobalt efflux system</fullName>
    </recommendedName>
</protein>
<evidence type="ECO:0000256" key="5">
    <source>
        <dbReference type="ARBA" id="ARBA00022692"/>
    </source>
</evidence>